<evidence type="ECO:0000256" key="4">
    <source>
        <dbReference type="SAM" id="Phobius"/>
    </source>
</evidence>
<organism evidence="6 7">
    <name type="scientific">Leptospirillum ferrooxidans (strain C2-3)</name>
    <dbReference type="NCBI Taxonomy" id="1162668"/>
    <lineage>
        <taxon>Bacteria</taxon>
        <taxon>Pseudomonadati</taxon>
        <taxon>Nitrospirota</taxon>
        <taxon>Nitrospiria</taxon>
        <taxon>Nitrospirales</taxon>
        <taxon>Nitrospiraceae</taxon>
        <taxon>Leptospirillum</taxon>
    </lineage>
</organism>
<dbReference type="CDD" id="cd06439">
    <property type="entry name" value="CESA_like_1"/>
    <property type="match status" value="1"/>
</dbReference>
<dbReference type="KEGG" id="lfc:LFE_2252"/>
<dbReference type="PANTHER" id="PTHR43630">
    <property type="entry name" value="POLY-BETA-1,6-N-ACETYL-D-GLUCOSAMINE SYNTHASE"/>
    <property type="match status" value="1"/>
</dbReference>
<keyword evidence="4" id="KW-1133">Transmembrane helix</keyword>
<dbReference type="Gene3D" id="3.90.550.10">
    <property type="entry name" value="Spore Coat Polysaccharide Biosynthesis Protein SpsA, Chain A"/>
    <property type="match status" value="1"/>
</dbReference>
<sequence length="379" mass="42818">MTGLLFFAILVFLYPLLIYPPIISLLAAFFPKPIRKTGLHHAQTVTFIIPAFNEEAVVEAKIRNTLSLDYPKDKIEVLIASDGSTDRTVEIARTLPDPRIMILDFPNRRGKLSVLKDALSRASGEIVIFSDTSAILAKDALTRLLENFSDETVGCVSGRYIVSNDMTKIQDGRSAGEKGYFEFEVFQRRKESLFYTTLGAHGAFYAIRRSLSPDIPANIINDDFVIPMLIVKSGFRTVYEEKALVYEYHQTSIDGEFKRRTRISHGNFQQIAFLKSMLGLSHPRVSFVFWSHKVLRAFQPLPLIVILIVPIAMEGLLPKLFVLMQGLFYLLGAAAISRKSRSRLLAIPLYFTLGNAAILAGFFRFLKNRKSNLLQWEKS</sequence>
<evidence type="ECO:0000256" key="3">
    <source>
        <dbReference type="ARBA" id="ARBA00022679"/>
    </source>
</evidence>
<dbReference type="RefSeq" id="WP_014450407.1">
    <property type="nucleotide sequence ID" value="NC_017094.1"/>
</dbReference>
<dbReference type="EMBL" id="AP012342">
    <property type="protein sequence ID" value="BAM07924.1"/>
    <property type="molecule type" value="Genomic_DNA"/>
</dbReference>
<feature type="transmembrane region" description="Helical" evidence="4">
    <location>
        <begin position="344"/>
        <end position="366"/>
    </location>
</feature>
<dbReference type="eggNOG" id="COG1215">
    <property type="taxonomic scope" value="Bacteria"/>
</dbReference>
<comment type="similarity">
    <text evidence="1">Belongs to the glycosyltransferase 2 family.</text>
</comment>
<dbReference type="PATRIC" id="fig|1162668.3.peg.2670"/>
<dbReference type="PANTHER" id="PTHR43630:SF1">
    <property type="entry name" value="POLY-BETA-1,6-N-ACETYL-D-GLUCOSAMINE SYNTHASE"/>
    <property type="match status" value="1"/>
</dbReference>
<proteinExistence type="inferred from homology"/>
<feature type="transmembrane region" description="Helical" evidence="4">
    <location>
        <begin position="294"/>
        <end position="313"/>
    </location>
</feature>
<evidence type="ECO:0000313" key="6">
    <source>
        <dbReference type="EMBL" id="BAM07924.1"/>
    </source>
</evidence>
<reference evidence="7" key="2">
    <citation type="submission" date="2012-03" db="EMBL/GenBank/DDBJ databases">
        <title>The complete genome sequence of the pioneer microbe on fresh volcanic deposit, Leptospirillum ferrooxidans strain C2-3.</title>
        <authorList>
            <person name="Fujimura R."/>
            <person name="Sato Y."/>
            <person name="Nishizawa T."/>
            <person name="Nanba K."/>
            <person name="Oshima K."/>
            <person name="Hattori M."/>
            <person name="Kamijo T."/>
            <person name="Ohta H."/>
        </authorList>
    </citation>
    <scope>NUCLEOTIDE SEQUENCE [LARGE SCALE GENOMIC DNA]</scope>
    <source>
        <strain evidence="7">C2-3</strain>
    </source>
</reference>
<name>I0IRM5_LEPFC</name>
<evidence type="ECO:0000313" key="7">
    <source>
        <dbReference type="Proteomes" id="UP000007382"/>
    </source>
</evidence>
<feature type="transmembrane region" description="Helical" evidence="4">
    <location>
        <begin position="6"/>
        <end position="30"/>
    </location>
</feature>
<feature type="domain" description="Glycosyltransferase 2-like" evidence="5">
    <location>
        <begin position="47"/>
        <end position="211"/>
    </location>
</feature>
<keyword evidence="3 6" id="KW-0808">Transferase</keyword>
<evidence type="ECO:0000256" key="2">
    <source>
        <dbReference type="ARBA" id="ARBA00022676"/>
    </source>
</evidence>
<dbReference type="SUPFAM" id="SSF53448">
    <property type="entry name" value="Nucleotide-diphospho-sugar transferases"/>
    <property type="match status" value="1"/>
</dbReference>
<dbReference type="OrthoDB" id="9802632at2"/>
<dbReference type="GO" id="GO:0016757">
    <property type="term" value="F:glycosyltransferase activity"/>
    <property type="evidence" value="ECO:0007669"/>
    <property type="project" value="UniProtKB-KW"/>
</dbReference>
<dbReference type="STRING" id="1162668.LFE_2252"/>
<evidence type="ECO:0000256" key="1">
    <source>
        <dbReference type="ARBA" id="ARBA00006739"/>
    </source>
</evidence>
<dbReference type="HOGENOM" id="CLU_046109_0_0_0"/>
<protein>
    <submittedName>
        <fullName evidence="6">Putative glycosyltransferase</fullName>
    </submittedName>
</protein>
<dbReference type="InterPro" id="IPR029044">
    <property type="entry name" value="Nucleotide-diphossugar_trans"/>
</dbReference>
<accession>I0IRM5</accession>
<dbReference type="Pfam" id="PF00535">
    <property type="entry name" value="Glycos_transf_2"/>
    <property type="match status" value="1"/>
</dbReference>
<keyword evidence="2" id="KW-0328">Glycosyltransferase</keyword>
<dbReference type="Proteomes" id="UP000007382">
    <property type="component" value="Chromosome"/>
</dbReference>
<reference evidence="6 7" key="1">
    <citation type="journal article" date="2012" name="J. Bacteriol.">
        <title>Complete Genome Sequence of Leptospirillum ferrooxidans Strain C2-3, Isolated from a Fresh Volcanic Ash Deposit on the Island of Miyake, Japan.</title>
        <authorList>
            <person name="Fujimura R."/>
            <person name="Sato Y."/>
            <person name="Nishizawa T."/>
            <person name="Oshima K."/>
            <person name="Kim S.-W."/>
            <person name="Hattori M."/>
            <person name="Kamijo T."/>
            <person name="Ohta H."/>
        </authorList>
    </citation>
    <scope>NUCLEOTIDE SEQUENCE [LARGE SCALE GENOMIC DNA]</scope>
    <source>
        <strain evidence="6 7">C2-3</strain>
    </source>
</reference>
<gene>
    <name evidence="6" type="ordered locus">LFE_2252</name>
</gene>
<dbReference type="InterPro" id="IPR001173">
    <property type="entry name" value="Glyco_trans_2-like"/>
</dbReference>
<keyword evidence="7" id="KW-1185">Reference proteome</keyword>
<dbReference type="AlphaFoldDB" id="I0IRM5"/>
<keyword evidence="4" id="KW-0812">Transmembrane</keyword>
<evidence type="ECO:0000259" key="5">
    <source>
        <dbReference type="Pfam" id="PF00535"/>
    </source>
</evidence>
<keyword evidence="4" id="KW-0472">Membrane</keyword>